<protein>
    <submittedName>
        <fullName evidence="2">Uncharacterized protein</fullName>
    </submittedName>
</protein>
<evidence type="ECO:0000313" key="3">
    <source>
        <dbReference type="Proteomes" id="UP000011116"/>
    </source>
</evidence>
<evidence type="ECO:0000313" key="2">
    <source>
        <dbReference type="EnsemblPlants" id="HORVU.MOREX.r3.2HG0122630.1.CDS1"/>
    </source>
</evidence>
<dbReference type="Gramene" id="HORVU.MOREX.r3.2HG0122630.1">
    <property type="protein sequence ID" value="HORVU.MOREX.r3.2HG0122630.1.CDS1"/>
    <property type="gene ID" value="HORVU.MOREX.r3.2HG0122630"/>
</dbReference>
<keyword evidence="3" id="KW-1185">Reference proteome</keyword>
<dbReference type="Proteomes" id="UP000011116">
    <property type="component" value="Chromosome 2H"/>
</dbReference>
<reference evidence="2" key="2">
    <citation type="submission" date="2020-10" db="EMBL/GenBank/DDBJ databases">
        <authorList>
            <person name="Scholz U."/>
            <person name="Mascher M."/>
            <person name="Fiebig A."/>
        </authorList>
    </citation>
    <scope>NUCLEOTIDE SEQUENCE [LARGE SCALE GENOMIC DNA]</scope>
    <source>
        <strain evidence="2">cv. Morex</strain>
    </source>
</reference>
<feature type="region of interest" description="Disordered" evidence="1">
    <location>
        <begin position="1"/>
        <end position="98"/>
    </location>
</feature>
<feature type="compositionally biased region" description="Basic and acidic residues" evidence="1">
    <location>
        <begin position="8"/>
        <end position="49"/>
    </location>
</feature>
<evidence type="ECO:0000256" key="1">
    <source>
        <dbReference type="SAM" id="MobiDB-lite"/>
    </source>
</evidence>
<reference evidence="3" key="1">
    <citation type="journal article" date="2012" name="Nature">
        <title>A physical, genetic and functional sequence assembly of the barley genome.</title>
        <authorList>
            <consortium name="The International Barley Genome Sequencing Consortium"/>
            <person name="Mayer K.F."/>
            <person name="Waugh R."/>
            <person name="Brown J.W."/>
            <person name="Schulman A."/>
            <person name="Langridge P."/>
            <person name="Platzer M."/>
            <person name="Fincher G.B."/>
            <person name="Muehlbauer G.J."/>
            <person name="Sato K."/>
            <person name="Close T.J."/>
            <person name="Wise R.P."/>
            <person name="Stein N."/>
        </authorList>
    </citation>
    <scope>NUCLEOTIDE SEQUENCE [LARGE SCALE GENOMIC DNA]</scope>
    <source>
        <strain evidence="3">cv. Morex</strain>
    </source>
</reference>
<sequence>MLSPPSRGWDERRGRHDFVDKPRKRDRHRDSNPTHRREARGFWERDHGGKMVFRPGTWEQESERDGKRARTQTGSSMEKNADADKAASAHKEKPLAEE</sequence>
<dbReference type="Gramene" id="HORVU.MOREX.r2.2HG0101060.1">
    <property type="protein sequence ID" value="HORVU.MOREX.r2.2HG0101060.1.CDS.1"/>
    <property type="gene ID" value="HORVU.MOREX.r2.2HG0101060"/>
</dbReference>
<reference evidence="2" key="3">
    <citation type="submission" date="2022-01" db="UniProtKB">
        <authorList>
            <consortium name="EnsemblPlants"/>
        </authorList>
    </citation>
    <scope>IDENTIFICATION</scope>
    <source>
        <strain evidence="2">subsp. vulgare</strain>
    </source>
</reference>
<feature type="compositionally biased region" description="Basic and acidic residues" evidence="1">
    <location>
        <begin position="79"/>
        <end position="98"/>
    </location>
</feature>
<dbReference type="EnsemblPlants" id="HORVU.MOREX.r3.2HG0122630.1">
    <property type="protein sequence ID" value="HORVU.MOREX.r3.2HG0122630.1.CDS1"/>
    <property type="gene ID" value="HORVU.MOREX.r3.2HG0122630"/>
</dbReference>
<proteinExistence type="predicted"/>
<accession>A0A8I6WB25</accession>
<name>A0A8I6WB25_HORVV</name>
<organism evidence="2 3">
    <name type="scientific">Hordeum vulgare subsp. vulgare</name>
    <name type="common">Domesticated barley</name>
    <dbReference type="NCBI Taxonomy" id="112509"/>
    <lineage>
        <taxon>Eukaryota</taxon>
        <taxon>Viridiplantae</taxon>
        <taxon>Streptophyta</taxon>
        <taxon>Embryophyta</taxon>
        <taxon>Tracheophyta</taxon>
        <taxon>Spermatophyta</taxon>
        <taxon>Magnoliopsida</taxon>
        <taxon>Liliopsida</taxon>
        <taxon>Poales</taxon>
        <taxon>Poaceae</taxon>
        <taxon>BOP clade</taxon>
        <taxon>Pooideae</taxon>
        <taxon>Triticodae</taxon>
        <taxon>Triticeae</taxon>
        <taxon>Hordeinae</taxon>
        <taxon>Hordeum</taxon>
    </lineage>
</organism>
<dbReference type="AlphaFoldDB" id="A0A8I6WB25"/>